<evidence type="ECO:0000256" key="2">
    <source>
        <dbReference type="ARBA" id="ARBA00023125"/>
    </source>
</evidence>
<dbReference type="OrthoDB" id="996843at2"/>
<dbReference type="SUPFAM" id="SSF46785">
    <property type="entry name" value="Winged helix' DNA-binding domain"/>
    <property type="match status" value="1"/>
</dbReference>
<keyword evidence="6" id="KW-1185">Reference proteome</keyword>
<evidence type="ECO:0000256" key="3">
    <source>
        <dbReference type="ARBA" id="ARBA00023163"/>
    </source>
</evidence>
<dbReference type="Pfam" id="PF12802">
    <property type="entry name" value="MarR_2"/>
    <property type="match status" value="1"/>
</dbReference>
<dbReference type="RefSeq" id="WP_100990614.1">
    <property type="nucleotide sequence ID" value="NZ_CP025096.1"/>
</dbReference>
<evidence type="ECO:0000259" key="4">
    <source>
        <dbReference type="PROSITE" id="PS50995"/>
    </source>
</evidence>
<organism evidence="5 6">
    <name type="scientific">Spirosoma pollinicola</name>
    <dbReference type="NCBI Taxonomy" id="2057025"/>
    <lineage>
        <taxon>Bacteria</taxon>
        <taxon>Pseudomonadati</taxon>
        <taxon>Bacteroidota</taxon>
        <taxon>Cytophagia</taxon>
        <taxon>Cytophagales</taxon>
        <taxon>Cytophagaceae</taxon>
        <taxon>Spirosoma</taxon>
    </lineage>
</organism>
<accession>A0A2K8Z3Y6</accession>
<dbReference type="KEGG" id="spir:CWM47_23505"/>
<dbReference type="GO" id="GO:0003677">
    <property type="term" value="F:DNA binding"/>
    <property type="evidence" value="ECO:0007669"/>
    <property type="project" value="UniProtKB-KW"/>
</dbReference>
<dbReference type="InterPro" id="IPR039422">
    <property type="entry name" value="MarR/SlyA-like"/>
</dbReference>
<dbReference type="GO" id="GO:0006950">
    <property type="term" value="P:response to stress"/>
    <property type="evidence" value="ECO:0007669"/>
    <property type="project" value="TreeGrafter"/>
</dbReference>
<dbReference type="PANTHER" id="PTHR33164:SF64">
    <property type="entry name" value="TRANSCRIPTIONAL REGULATOR SLYA"/>
    <property type="match status" value="1"/>
</dbReference>
<name>A0A2K8Z3Y6_9BACT</name>
<sequence>MITDSTSGVQQRIAAQMSQFVTFNINAVAHLMTRKTNRELAKLGYSLQFEQLPVLFVAHFWGSDLPSQQEIANQLQKDKSGIQRSIRTLERDGYLRVVADSADRRKNLIQLTPAGKLIIQKVMETAELFDQQLTSQLTPEEVQSLLSVLKKISTILDQ</sequence>
<evidence type="ECO:0000313" key="5">
    <source>
        <dbReference type="EMBL" id="AUD04549.1"/>
    </source>
</evidence>
<reference evidence="5 6" key="1">
    <citation type="submission" date="2017-11" db="EMBL/GenBank/DDBJ databases">
        <title>Taxonomic description and genome sequences of Spirosoma HA7 sp. nov., isolated from pollen microhabitat of Corylus avellana.</title>
        <authorList>
            <person name="Ambika Manirajan B."/>
            <person name="Suarez C."/>
            <person name="Ratering S."/>
            <person name="Geissler-Plaum R."/>
            <person name="Cardinale M."/>
            <person name="Sylvia S."/>
        </authorList>
    </citation>
    <scope>NUCLEOTIDE SEQUENCE [LARGE SCALE GENOMIC DNA]</scope>
    <source>
        <strain evidence="5 6">HA7</strain>
    </source>
</reference>
<dbReference type="PANTHER" id="PTHR33164">
    <property type="entry name" value="TRANSCRIPTIONAL REGULATOR, MARR FAMILY"/>
    <property type="match status" value="1"/>
</dbReference>
<keyword evidence="2" id="KW-0238">DNA-binding</keyword>
<evidence type="ECO:0000256" key="1">
    <source>
        <dbReference type="ARBA" id="ARBA00023015"/>
    </source>
</evidence>
<feature type="domain" description="HTH marR-type" evidence="4">
    <location>
        <begin position="18"/>
        <end position="154"/>
    </location>
</feature>
<dbReference type="Gene3D" id="1.10.10.10">
    <property type="entry name" value="Winged helix-like DNA-binding domain superfamily/Winged helix DNA-binding domain"/>
    <property type="match status" value="1"/>
</dbReference>
<evidence type="ECO:0000313" key="6">
    <source>
        <dbReference type="Proteomes" id="UP000232883"/>
    </source>
</evidence>
<proteinExistence type="predicted"/>
<dbReference type="InterPro" id="IPR036388">
    <property type="entry name" value="WH-like_DNA-bd_sf"/>
</dbReference>
<dbReference type="AlphaFoldDB" id="A0A2K8Z3Y6"/>
<dbReference type="PRINTS" id="PR00598">
    <property type="entry name" value="HTHMARR"/>
</dbReference>
<dbReference type="EMBL" id="CP025096">
    <property type="protein sequence ID" value="AUD04549.1"/>
    <property type="molecule type" value="Genomic_DNA"/>
</dbReference>
<dbReference type="InterPro" id="IPR036390">
    <property type="entry name" value="WH_DNA-bd_sf"/>
</dbReference>
<gene>
    <name evidence="5" type="ORF">CWM47_23505</name>
</gene>
<dbReference type="InterPro" id="IPR000835">
    <property type="entry name" value="HTH_MarR-typ"/>
</dbReference>
<keyword evidence="1" id="KW-0805">Transcription regulation</keyword>
<dbReference type="GO" id="GO:0003700">
    <property type="term" value="F:DNA-binding transcription factor activity"/>
    <property type="evidence" value="ECO:0007669"/>
    <property type="project" value="InterPro"/>
</dbReference>
<keyword evidence="3" id="KW-0804">Transcription</keyword>
<dbReference type="Proteomes" id="UP000232883">
    <property type="component" value="Chromosome"/>
</dbReference>
<protein>
    <submittedName>
        <fullName evidence="5">MarR family transcriptional regulator</fullName>
    </submittedName>
</protein>
<dbReference type="SMART" id="SM00347">
    <property type="entry name" value="HTH_MARR"/>
    <property type="match status" value="1"/>
</dbReference>
<dbReference type="PROSITE" id="PS50995">
    <property type="entry name" value="HTH_MARR_2"/>
    <property type="match status" value="1"/>
</dbReference>